<keyword evidence="2" id="KW-1185">Reference proteome</keyword>
<gene>
    <name evidence="1" type="ORF">B0J15DRAFT_473190</name>
</gene>
<proteinExistence type="predicted"/>
<name>A0A9P9G019_FUSSL</name>
<dbReference type="EMBL" id="JAGTJS010000041">
    <property type="protein sequence ID" value="KAH7230026.1"/>
    <property type="molecule type" value="Genomic_DNA"/>
</dbReference>
<sequence length="267" mass="29669">MHPSEFAVGVRYAAYGYVFGRSGFRSMPKFVSVSFLDTRNNSTHNMDSSDTSTFTELIFFHLPEEVKPEDPDNLKGKEFLGLFQQAKQQDGHCWSAWGRTEENKSALVWVVDNTGEAQTLTWSQFSTTEWSDDKATVSTSGLESMACPNPAIVKLRTKFTPSLSSVGGITSAPVVYITTMSFVAGVAAEEDAEIMSTWDSRPVVAHPDSRTGESLLSILMVGWQSAEQHYEIWKWSDFRAAYIGPVKAHMLSYPEGIGMKHVPFTLV</sequence>
<dbReference type="Proteomes" id="UP000736672">
    <property type="component" value="Unassembled WGS sequence"/>
</dbReference>
<dbReference type="AlphaFoldDB" id="A0A9P9G019"/>
<evidence type="ECO:0000313" key="2">
    <source>
        <dbReference type="Proteomes" id="UP000736672"/>
    </source>
</evidence>
<dbReference type="OrthoDB" id="5079037at2759"/>
<protein>
    <submittedName>
        <fullName evidence="1">Uncharacterized protein</fullName>
    </submittedName>
</protein>
<evidence type="ECO:0000313" key="1">
    <source>
        <dbReference type="EMBL" id="KAH7230026.1"/>
    </source>
</evidence>
<reference evidence="1" key="1">
    <citation type="journal article" date="2021" name="Nat. Commun.">
        <title>Genetic determinants of endophytism in the Arabidopsis root mycobiome.</title>
        <authorList>
            <person name="Mesny F."/>
            <person name="Miyauchi S."/>
            <person name="Thiergart T."/>
            <person name="Pickel B."/>
            <person name="Atanasova L."/>
            <person name="Karlsson M."/>
            <person name="Huettel B."/>
            <person name="Barry K.W."/>
            <person name="Haridas S."/>
            <person name="Chen C."/>
            <person name="Bauer D."/>
            <person name="Andreopoulos W."/>
            <person name="Pangilinan J."/>
            <person name="LaButti K."/>
            <person name="Riley R."/>
            <person name="Lipzen A."/>
            <person name="Clum A."/>
            <person name="Drula E."/>
            <person name="Henrissat B."/>
            <person name="Kohler A."/>
            <person name="Grigoriev I.V."/>
            <person name="Martin F.M."/>
            <person name="Hacquard S."/>
        </authorList>
    </citation>
    <scope>NUCLEOTIDE SEQUENCE</scope>
    <source>
        <strain evidence="1">FSSC 5 MPI-SDFR-AT-0091</strain>
    </source>
</reference>
<accession>A0A9P9G019</accession>
<organism evidence="1 2">
    <name type="scientific">Fusarium solani</name>
    <name type="common">Filamentous fungus</name>
    <dbReference type="NCBI Taxonomy" id="169388"/>
    <lineage>
        <taxon>Eukaryota</taxon>
        <taxon>Fungi</taxon>
        <taxon>Dikarya</taxon>
        <taxon>Ascomycota</taxon>
        <taxon>Pezizomycotina</taxon>
        <taxon>Sordariomycetes</taxon>
        <taxon>Hypocreomycetidae</taxon>
        <taxon>Hypocreales</taxon>
        <taxon>Nectriaceae</taxon>
        <taxon>Fusarium</taxon>
        <taxon>Fusarium solani species complex</taxon>
    </lineage>
</organism>
<comment type="caution">
    <text evidence="1">The sequence shown here is derived from an EMBL/GenBank/DDBJ whole genome shotgun (WGS) entry which is preliminary data.</text>
</comment>